<evidence type="ECO:0000256" key="6">
    <source>
        <dbReference type="ARBA" id="ARBA00022597"/>
    </source>
</evidence>
<accession>A1BJ54</accession>
<dbReference type="NCBIfam" id="TIGR01003">
    <property type="entry name" value="PTS_HPr_family"/>
    <property type="match status" value="1"/>
</dbReference>
<comment type="subcellular location">
    <subcellularLocation>
        <location evidence="2">Cytoplasm</location>
    </subcellularLocation>
</comment>
<name>A1BJ54_CHLPD</name>
<dbReference type="Proteomes" id="UP000008701">
    <property type="component" value="Chromosome"/>
</dbReference>
<dbReference type="InterPro" id="IPR050399">
    <property type="entry name" value="HPr"/>
</dbReference>
<dbReference type="InterPro" id="IPR035895">
    <property type="entry name" value="HPr-like_sf"/>
</dbReference>
<keyword evidence="11" id="KW-1185">Reference proteome</keyword>
<evidence type="ECO:0000256" key="7">
    <source>
        <dbReference type="ARBA" id="ARBA00022683"/>
    </source>
</evidence>
<evidence type="ECO:0000256" key="2">
    <source>
        <dbReference type="ARBA" id="ARBA00004496"/>
    </source>
</evidence>
<dbReference type="Gene3D" id="3.30.1340.10">
    <property type="entry name" value="HPr-like"/>
    <property type="match status" value="1"/>
</dbReference>
<keyword evidence="7" id="KW-0598">Phosphotransferase system</keyword>
<dbReference type="HOGENOM" id="CLU_136230_1_1_10"/>
<dbReference type="InterPro" id="IPR002114">
    <property type="entry name" value="PTS_HPr_Ser_P_site"/>
</dbReference>
<feature type="domain" description="HPr" evidence="9">
    <location>
        <begin position="16"/>
        <end position="103"/>
    </location>
</feature>
<organism evidence="10 11">
    <name type="scientific">Chlorobium phaeobacteroides (strain DSM 266 / SMG 266 / 2430)</name>
    <dbReference type="NCBI Taxonomy" id="290317"/>
    <lineage>
        <taxon>Bacteria</taxon>
        <taxon>Pseudomonadati</taxon>
        <taxon>Chlorobiota</taxon>
        <taxon>Chlorobiia</taxon>
        <taxon>Chlorobiales</taxon>
        <taxon>Chlorobiaceae</taxon>
        <taxon>Chlorobium/Pelodictyon group</taxon>
        <taxon>Chlorobium</taxon>
    </lineage>
</organism>
<reference evidence="10 11" key="1">
    <citation type="submission" date="2006-12" db="EMBL/GenBank/DDBJ databases">
        <title>Complete sequence of Chlorobium phaeobacteroides DSM 266.</title>
        <authorList>
            <consortium name="US DOE Joint Genome Institute"/>
            <person name="Copeland A."/>
            <person name="Lucas S."/>
            <person name="Lapidus A."/>
            <person name="Barry K."/>
            <person name="Detter J.C."/>
            <person name="Glavina del Rio T."/>
            <person name="Hammon N."/>
            <person name="Israni S."/>
            <person name="Pitluck S."/>
            <person name="Goltsman E."/>
            <person name="Schmutz J."/>
            <person name="Larimer F."/>
            <person name="Land M."/>
            <person name="Hauser L."/>
            <person name="Mikhailova N."/>
            <person name="Li T."/>
            <person name="Overmann J."/>
            <person name="Bryant D.A."/>
            <person name="Richardson P."/>
        </authorList>
    </citation>
    <scope>NUCLEOTIDE SEQUENCE [LARGE SCALE GENOMIC DNA]</scope>
    <source>
        <strain evidence="10 11">DSM 266</strain>
    </source>
</reference>
<evidence type="ECO:0000313" key="11">
    <source>
        <dbReference type="Proteomes" id="UP000008701"/>
    </source>
</evidence>
<dbReference type="GO" id="GO:0016740">
    <property type="term" value="F:transferase activity"/>
    <property type="evidence" value="ECO:0007669"/>
    <property type="project" value="UniProtKB-KW"/>
</dbReference>
<evidence type="ECO:0000256" key="3">
    <source>
        <dbReference type="ARBA" id="ARBA00020422"/>
    </source>
</evidence>
<dbReference type="GO" id="GO:0009401">
    <property type="term" value="P:phosphoenolpyruvate-dependent sugar phosphotransferase system"/>
    <property type="evidence" value="ECO:0007669"/>
    <property type="project" value="UniProtKB-KW"/>
</dbReference>
<dbReference type="InterPro" id="IPR000032">
    <property type="entry name" value="HPr-like"/>
</dbReference>
<keyword evidence="10" id="KW-0808">Transferase</keyword>
<dbReference type="EMBL" id="CP000492">
    <property type="protein sequence ID" value="ABL66431.1"/>
    <property type="molecule type" value="Genomic_DNA"/>
</dbReference>
<dbReference type="PANTHER" id="PTHR33705:SF1">
    <property type="entry name" value="PHOSPHOCARRIER PROTEIN HPR"/>
    <property type="match status" value="1"/>
</dbReference>
<evidence type="ECO:0000259" key="9">
    <source>
        <dbReference type="PROSITE" id="PS51350"/>
    </source>
</evidence>
<keyword evidence="4" id="KW-0813">Transport</keyword>
<comment type="function">
    <text evidence="1">General (non sugar-specific) component of the phosphoenolpyruvate-dependent sugar phosphotransferase system (sugar PTS). This major carbohydrate active-transport system catalyzes the phosphorylation of incoming sugar substrates concomitantly with their translocation across the cell membrane. The phosphoryl group from phosphoenolpyruvate (PEP) is transferred to the phosphoryl carrier protein HPr by enzyme I. Phospho-HPr then transfers it to the PTS EIIA domain.</text>
</comment>
<dbReference type="AlphaFoldDB" id="A1BJ54"/>
<evidence type="ECO:0000256" key="8">
    <source>
        <dbReference type="ARBA" id="ARBA00033055"/>
    </source>
</evidence>
<gene>
    <name evidence="10" type="ordered locus">Cpha266_2443</name>
</gene>
<dbReference type="Pfam" id="PF00381">
    <property type="entry name" value="PTS-HPr"/>
    <property type="match status" value="1"/>
</dbReference>
<sequence>MLRAALLTIQTAQNIVIVQEVVVKNQAGLHTRPAAAVVKLASRFKSDFFIEMQGVVINAKSIIGVMSLAAPKGTKLTLKLDGEDADEAARQLVEFFEQGFGEQ</sequence>
<evidence type="ECO:0000256" key="1">
    <source>
        <dbReference type="ARBA" id="ARBA00003681"/>
    </source>
</evidence>
<dbReference type="SUPFAM" id="SSF55594">
    <property type="entry name" value="HPr-like"/>
    <property type="match status" value="1"/>
</dbReference>
<dbReference type="eggNOG" id="COG1925">
    <property type="taxonomic scope" value="Bacteria"/>
</dbReference>
<dbReference type="STRING" id="290317.Cpha266_2443"/>
<dbReference type="KEGG" id="cph:Cpha266_2443"/>
<keyword evidence="6" id="KW-0762">Sugar transport</keyword>
<evidence type="ECO:0000256" key="4">
    <source>
        <dbReference type="ARBA" id="ARBA00022448"/>
    </source>
</evidence>
<dbReference type="PRINTS" id="PR00107">
    <property type="entry name" value="PHOSPHOCPHPR"/>
</dbReference>
<dbReference type="InterPro" id="IPR001020">
    <property type="entry name" value="PTS_HPr_His_P_site"/>
</dbReference>
<dbReference type="PANTHER" id="PTHR33705">
    <property type="entry name" value="PHOSPHOCARRIER PROTEIN HPR"/>
    <property type="match status" value="1"/>
</dbReference>
<dbReference type="PROSITE" id="PS51350">
    <property type="entry name" value="PTS_HPR_DOM"/>
    <property type="match status" value="1"/>
</dbReference>
<dbReference type="PROSITE" id="PS00369">
    <property type="entry name" value="PTS_HPR_HIS"/>
    <property type="match status" value="1"/>
</dbReference>
<evidence type="ECO:0000313" key="10">
    <source>
        <dbReference type="EMBL" id="ABL66431.1"/>
    </source>
</evidence>
<keyword evidence="5" id="KW-0963">Cytoplasm</keyword>
<protein>
    <recommendedName>
        <fullName evidence="3">Phosphocarrier protein HPr</fullName>
    </recommendedName>
    <alternativeName>
        <fullName evidence="8">Histidine-containing protein</fullName>
    </alternativeName>
</protein>
<evidence type="ECO:0000256" key="5">
    <source>
        <dbReference type="ARBA" id="ARBA00022490"/>
    </source>
</evidence>
<dbReference type="CDD" id="cd00367">
    <property type="entry name" value="PTS-HPr_like"/>
    <property type="match status" value="1"/>
</dbReference>
<dbReference type="GO" id="GO:0005737">
    <property type="term" value="C:cytoplasm"/>
    <property type="evidence" value="ECO:0007669"/>
    <property type="project" value="UniProtKB-SubCell"/>
</dbReference>
<dbReference type="PROSITE" id="PS00589">
    <property type="entry name" value="PTS_HPR_SER"/>
    <property type="match status" value="1"/>
</dbReference>
<proteinExistence type="predicted"/>